<dbReference type="InterPro" id="IPR004111">
    <property type="entry name" value="Repressor_TetR_C"/>
</dbReference>
<dbReference type="SUPFAM" id="SSF46689">
    <property type="entry name" value="Homeodomain-like"/>
    <property type="match status" value="1"/>
</dbReference>
<reference evidence="7 8" key="1">
    <citation type="submission" date="2022-04" db="EMBL/GenBank/DDBJ databases">
        <title>Streptomyces sp. nov. LCR6-01 isolated from Lichen of Dirinaria sp.</title>
        <authorList>
            <person name="Kanchanasin P."/>
            <person name="Tanasupawat S."/>
            <person name="Phongsopitanun W."/>
        </authorList>
    </citation>
    <scope>NUCLEOTIDE SEQUENCE [LARGE SCALE GENOMIC DNA]</scope>
    <source>
        <strain evidence="7 8">LCR6-01</strain>
    </source>
</reference>
<evidence type="ECO:0000256" key="5">
    <source>
        <dbReference type="SAM" id="MobiDB-lite"/>
    </source>
</evidence>
<sequence length="237" mass="25665">MPESVSRAPESAPRRRSRASAGLPPITADKIVEAAVELTAERGLDGWSIRQIATRLDVWPGVVAHHVGDREAVVMAVTDRIVGRIPVPGTDVGWREWFSRLTFEGRAILKEYPGVARRLVVVGPTVRSALPTIDAGIRVLQAAGFGDRATDIYRYLLNSAFMLVAVEDDRGSYFPQARAEMGRTMAAFAEDAERPGLAAAGARALASSEDPADQDLAFFRLTVERSLDGAEALLTRP</sequence>
<dbReference type="Pfam" id="PF02909">
    <property type="entry name" value="TetR_C_1"/>
    <property type="match status" value="1"/>
</dbReference>
<dbReference type="Proteomes" id="UP001522868">
    <property type="component" value="Unassembled WGS sequence"/>
</dbReference>
<proteinExistence type="predicted"/>
<feature type="DNA-binding region" description="H-T-H motif" evidence="4">
    <location>
        <begin position="48"/>
        <end position="67"/>
    </location>
</feature>
<gene>
    <name evidence="7" type="ORF">M1O15_21770</name>
</gene>
<dbReference type="EMBL" id="JALPTH010000022">
    <property type="protein sequence ID" value="MCK8679975.1"/>
    <property type="molecule type" value="Genomic_DNA"/>
</dbReference>
<dbReference type="PROSITE" id="PS50977">
    <property type="entry name" value="HTH_TETR_2"/>
    <property type="match status" value="1"/>
</dbReference>
<keyword evidence="3" id="KW-0804">Transcription</keyword>
<dbReference type="InterPro" id="IPR009057">
    <property type="entry name" value="Homeodomain-like_sf"/>
</dbReference>
<evidence type="ECO:0000256" key="4">
    <source>
        <dbReference type="PROSITE-ProRule" id="PRU00335"/>
    </source>
</evidence>
<dbReference type="InterPro" id="IPR036271">
    <property type="entry name" value="Tet_transcr_reg_TetR-rel_C_sf"/>
</dbReference>
<keyword evidence="1" id="KW-0805">Transcription regulation</keyword>
<evidence type="ECO:0000313" key="8">
    <source>
        <dbReference type="Proteomes" id="UP001522868"/>
    </source>
</evidence>
<keyword evidence="2 4" id="KW-0238">DNA-binding</keyword>
<dbReference type="SUPFAM" id="SSF48498">
    <property type="entry name" value="Tetracyclin repressor-like, C-terminal domain"/>
    <property type="match status" value="1"/>
</dbReference>
<feature type="domain" description="HTH tetR-type" evidence="6">
    <location>
        <begin position="25"/>
        <end position="85"/>
    </location>
</feature>
<evidence type="ECO:0000259" key="6">
    <source>
        <dbReference type="PROSITE" id="PS50977"/>
    </source>
</evidence>
<dbReference type="RefSeq" id="WP_248635790.1">
    <property type="nucleotide sequence ID" value="NZ_JALPTH010000022.1"/>
</dbReference>
<feature type="region of interest" description="Disordered" evidence="5">
    <location>
        <begin position="1"/>
        <end position="21"/>
    </location>
</feature>
<evidence type="ECO:0000256" key="1">
    <source>
        <dbReference type="ARBA" id="ARBA00023015"/>
    </source>
</evidence>
<accession>A0ABT0IF90</accession>
<organism evidence="7 8">
    <name type="scientific">Streptomyces lichenis</name>
    <dbReference type="NCBI Taxonomy" id="2306967"/>
    <lineage>
        <taxon>Bacteria</taxon>
        <taxon>Bacillati</taxon>
        <taxon>Actinomycetota</taxon>
        <taxon>Actinomycetes</taxon>
        <taxon>Kitasatosporales</taxon>
        <taxon>Streptomycetaceae</taxon>
        <taxon>Streptomyces</taxon>
    </lineage>
</organism>
<evidence type="ECO:0000256" key="3">
    <source>
        <dbReference type="ARBA" id="ARBA00023163"/>
    </source>
</evidence>
<evidence type="ECO:0000313" key="7">
    <source>
        <dbReference type="EMBL" id="MCK8679975.1"/>
    </source>
</evidence>
<dbReference type="Gene3D" id="1.10.357.10">
    <property type="entry name" value="Tetracycline Repressor, domain 2"/>
    <property type="match status" value="1"/>
</dbReference>
<evidence type="ECO:0000256" key="2">
    <source>
        <dbReference type="ARBA" id="ARBA00023125"/>
    </source>
</evidence>
<dbReference type="Pfam" id="PF00440">
    <property type="entry name" value="TetR_N"/>
    <property type="match status" value="1"/>
</dbReference>
<keyword evidence="8" id="KW-1185">Reference proteome</keyword>
<protein>
    <submittedName>
        <fullName evidence="7">TetR/AcrR family transcriptional regulator</fullName>
    </submittedName>
</protein>
<comment type="caution">
    <text evidence="7">The sequence shown here is derived from an EMBL/GenBank/DDBJ whole genome shotgun (WGS) entry which is preliminary data.</text>
</comment>
<dbReference type="InterPro" id="IPR001647">
    <property type="entry name" value="HTH_TetR"/>
</dbReference>
<name>A0ABT0IF90_9ACTN</name>
<feature type="compositionally biased region" description="Low complexity" evidence="5">
    <location>
        <begin position="1"/>
        <end position="11"/>
    </location>
</feature>